<evidence type="ECO:0000313" key="9">
    <source>
        <dbReference type="EMBL" id="MFC4909982.1"/>
    </source>
</evidence>
<name>A0ABV9U517_9ACTN</name>
<keyword evidence="3 9" id="KW-0418">Kinase</keyword>
<evidence type="ECO:0000313" key="10">
    <source>
        <dbReference type="Proteomes" id="UP001595872"/>
    </source>
</evidence>
<evidence type="ECO:0000259" key="8">
    <source>
        <dbReference type="PROSITE" id="PS50011"/>
    </source>
</evidence>
<proteinExistence type="predicted"/>
<evidence type="ECO:0000256" key="7">
    <source>
        <dbReference type="SAM" id="Phobius"/>
    </source>
</evidence>
<feature type="binding site" evidence="5">
    <location>
        <position position="50"/>
    </location>
    <ligand>
        <name>ATP</name>
        <dbReference type="ChEBI" id="CHEBI:30616"/>
    </ligand>
</feature>
<dbReference type="Gene3D" id="1.10.510.10">
    <property type="entry name" value="Transferase(Phosphotransferase) domain 1"/>
    <property type="match status" value="1"/>
</dbReference>
<dbReference type="RefSeq" id="WP_378257935.1">
    <property type="nucleotide sequence ID" value="NZ_JBHSIT010000006.1"/>
</dbReference>
<evidence type="ECO:0000256" key="6">
    <source>
        <dbReference type="SAM" id="MobiDB-lite"/>
    </source>
</evidence>
<feature type="compositionally biased region" description="Pro residues" evidence="6">
    <location>
        <begin position="306"/>
        <end position="317"/>
    </location>
</feature>
<feature type="region of interest" description="Disordered" evidence="6">
    <location>
        <begin position="285"/>
        <end position="403"/>
    </location>
</feature>
<dbReference type="PROSITE" id="PS00107">
    <property type="entry name" value="PROTEIN_KINASE_ATP"/>
    <property type="match status" value="1"/>
</dbReference>
<keyword evidence="7" id="KW-0812">Transmembrane</keyword>
<dbReference type="EMBL" id="JBHSIT010000006">
    <property type="protein sequence ID" value="MFC4909982.1"/>
    <property type="molecule type" value="Genomic_DNA"/>
</dbReference>
<dbReference type="SMART" id="SM00220">
    <property type="entry name" value="S_TKc"/>
    <property type="match status" value="1"/>
</dbReference>
<keyword evidence="7" id="KW-0472">Membrane</keyword>
<dbReference type="Pfam" id="PF00069">
    <property type="entry name" value="Pkinase"/>
    <property type="match status" value="1"/>
</dbReference>
<dbReference type="InterPro" id="IPR000719">
    <property type="entry name" value="Prot_kinase_dom"/>
</dbReference>
<evidence type="ECO:0000256" key="4">
    <source>
        <dbReference type="ARBA" id="ARBA00022840"/>
    </source>
</evidence>
<feature type="domain" description="Protein kinase" evidence="8">
    <location>
        <begin position="17"/>
        <end position="281"/>
    </location>
</feature>
<gene>
    <name evidence="9" type="ORF">ACFPCY_21855</name>
</gene>
<feature type="compositionally biased region" description="Low complexity" evidence="6">
    <location>
        <begin position="418"/>
        <end position="441"/>
    </location>
</feature>
<feature type="compositionally biased region" description="Low complexity" evidence="6">
    <location>
        <begin position="324"/>
        <end position="347"/>
    </location>
</feature>
<feature type="transmembrane region" description="Helical" evidence="7">
    <location>
        <begin position="469"/>
        <end position="491"/>
    </location>
</feature>
<dbReference type="InterPro" id="IPR011659">
    <property type="entry name" value="WD40"/>
</dbReference>
<evidence type="ECO:0000256" key="3">
    <source>
        <dbReference type="ARBA" id="ARBA00022777"/>
    </source>
</evidence>
<dbReference type="PANTHER" id="PTHR43289">
    <property type="entry name" value="MITOGEN-ACTIVATED PROTEIN KINASE KINASE KINASE 20-RELATED"/>
    <property type="match status" value="1"/>
</dbReference>
<dbReference type="Proteomes" id="UP001595872">
    <property type="component" value="Unassembled WGS sequence"/>
</dbReference>
<dbReference type="InterPro" id="IPR008271">
    <property type="entry name" value="Ser/Thr_kinase_AS"/>
</dbReference>
<dbReference type="InterPro" id="IPR017441">
    <property type="entry name" value="Protein_kinase_ATP_BS"/>
</dbReference>
<dbReference type="Gene3D" id="2.120.10.30">
    <property type="entry name" value="TolB, C-terminal domain"/>
    <property type="match status" value="2"/>
</dbReference>
<dbReference type="PROSITE" id="PS50011">
    <property type="entry name" value="PROTEIN_KINASE_DOM"/>
    <property type="match status" value="1"/>
</dbReference>
<dbReference type="SUPFAM" id="SSF69304">
    <property type="entry name" value="Tricorn protease N-terminal domain"/>
    <property type="match status" value="1"/>
</dbReference>
<comment type="caution">
    <text evidence="9">The sequence shown here is derived from an EMBL/GenBank/DDBJ whole genome shotgun (WGS) entry which is preliminary data.</text>
</comment>
<sequence>MAGRPLGPDDPVRVGAYRIESKIGEGGMGAVYLGRAPVEEGGDGRRVAVKVVRPELAGDAAFLARFHDEAVNAERVASFCTAQVLEHGRDLGLAYLVTEYIEGPSLLQYMNQSGPLSPGMLHGVAVGVAAALVAIHSAGLVHRDLKPSNVLLSLTGPRVIDFGIARALDVAVSHTRTGQVVGTPGYIAPEQVMAHEITPAVDVFAWGCLVAYAASGHNPFGRGSFEVMIARSLHADPDLGALPSEPLAGLVRRALAKEPANRPTAQDLLLGLVGGASEAAVSTTLNEAWNEPLPPRPSGDVRMVPAPTPPPEALPEAPPERPAESASPPSQRPVSPSTSQPASQAATHPPTDVAQGSGVRDSVPFGQRVPSGPGYTEDVPSEPRGRIPEQNTHPPTAAAAYQQQQAVAQQRAAQQQAAQQQAAQRQAAHQQAAHQEQAVVAPERRTGPGGIPWTEPGRHQRPKRRGGPLLVALAVAAVVAAGGGGAAYLIANSGNSHKPTTGSGGVSSQGGPAVAGFPSDPMLVRQDTAPGWPQSCHARIARYSADAGSAVSAVTSGSCDMLPEYSRDHTKFAFTRKTDTGYEAWTADANGANATKLTDKLTGGRVVWSPDGRLLAYVGKDDNGVAQLYSIPAGGGKASQLTTDGSAKDDPAWSPDGRLAFWSKRSGTEQIYVLDPGYPDQAWTQVTHGTRPAVDPAWSPDGKRLAFTYGTYPSGQICVTDAGGANEHALVSSGEHEMDPVWSRDGNWVAYTRGTYASPAVWAVRADGSGARRVSPQGSSLAHPAW</sequence>
<reference evidence="10" key="1">
    <citation type="journal article" date="2019" name="Int. J. Syst. Evol. Microbiol.">
        <title>The Global Catalogue of Microorganisms (GCM) 10K type strain sequencing project: providing services to taxonomists for standard genome sequencing and annotation.</title>
        <authorList>
            <consortium name="The Broad Institute Genomics Platform"/>
            <consortium name="The Broad Institute Genome Sequencing Center for Infectious Disease"/>
            <person name="Wu L."/>
            <person name="Ma J."/>
        </authorList>
    </citation>
    <scope>NUCLEOTIDE SEQUENCE [LARGE SCALE GENOMIC DNA]</scope>
    <source>
        <strain evidence="10">KLKA75</strain>
    </source>
</reference>
<dbReference type="Gene3D" id="3.30.200.20">
    <property type="entry name" value="Phosphorylase Kinase, domain 1"/>
    <property type="match status" value="1"/>
</dbReference>
<feature type="transmembrane region" description="Helical" evidence="7">
    <location>
        <begin position="120"/>
        <end position="141"/>
    </location>
</feature>
<dbReference type="CDD" id="cd14014">
    <property type="entry name" value="STKc_PknB_like"/>
    <property type="match status" value="1"/>
</dbReference>
<accession>A0ABV9U517</accession>
<dbReference type="GO" id="GO:0016301">
    <property type="term" value="F:kinase activity"/>
    <property type="evidence" value="ECO:0007669"/>
    <property type="project" value="UniProtKB-KW"/>
</dbReference>
<dbReference type="InterPro" id="IPR011009">
    <property type="entry name" value="Kinase-like_dom_sf"/>
</dbReference>
<keyword evidence="2 5" id="KW-0547">Nucleotide-binding</keyword>
<dbReference type="PANTHER" id="PTHR43289:SF34">
    <property type="entry name" value="SERINE_THREONINE-PROTEIN KINASE YBDM-RELATED"/>
    <property type="match status" value="1"/>
</dbReference>
<protein>
    <submittedName>
        <fullName evidence="9">Protein kinase</fullName>
    </submittedName>
</protein>
<keyword evidence="10" id="KW-1185">Reference proteome</keyword>
<organism evidence="9 10">
    <name type="scientific">Actinomadura gamaensis</name>
    <dbReference type="NCBI Taxonomy" id="1763541"/>
    <lineage>
        <taxon>Bacteria</taxon>
        <taxon>Bacillati</taxon>
        <taxon>Actinomycetota</taxon>
        <taxon>Actinomycetes</taxon>
        <taxon>Streptosporangiales</taxon>
        <taxon>Thermomonosporaceae</taxon>
        <taxon>Actinomadura</taxon>
    </lineage>
</organism>
<feature type="region of interest" description="Disordered" evidence="6">
    <location>
        <begin position="418"/>
        <end position="464"/>
    </location>
</feature>
<keyword evidence="4 5" id="KW-0067">ATP-binding</keyword>
<dbReference type="Pfam" id="PF07676">
    <property type="entry name" value="PD40"/>
    <property type="match status" value="4"/>
</dbReference>
<evidence type="ECO:0000256" key="1">
    <source>
        <dbReference type="ARBA" id="ARBA00022679"/>
    </source>
</evidence>
<dbReference type="SUPFAM" id="SSF56112">
    <property type="entry name" value="Protein kinase-like (PK-like)"/>
    <property type="match status" value="1"/>
</dbReference>
<evidence type="ECO:0000256" key="5">
    <source>
        <dbReference type="PROSITE-ProRule" id="PRU10141"/>
    </source>
</evidence>
<dbReference type="InterPro" id="IPR011042">
    <property type="entry name" value="6-blade_b-propeller_TolB-like"/>
</dbReference>
<evidence type="ECO:0000256" key="2">
    <source>
        <dbReference type="ARBA" id="ARBA00022741"/>
    </source>
</evidence>
<dbReference type="PROSITE" id="PS00108">
    <property type="entry name" value="PROTEIN_KINASE_ST"/>
    <property type="match status" value="1"/>
</dbReference>
<keyword evidence="7" id="KW-1133">Transmembrane helix</keyword>
<keyword evidence="1" id="KW-0808">Transferase</keyword>